<keyword evidence="4" id="KW-1185">Reference proteome</keyword>
<sequence>MTNAVITLTPSPIAVGAQVRRILVETVNGSTTLRFDDAGKPLTTALPYGETPWVRITAAGTDDGSPGVQFGITDLTITQYDASGFADSVQLRHTVLVPGPPPGAEIARWDLGSELLGRPGCAPAPDTMRCAASMALAPEEPVNLSRTLTVPHPMTVTPTVWVRPRQGPKLADLIAQPDTTRARGDSDGLEVLGSAYAATDGDRATSWTAPQRVVQRKTPPTLTLTLPRPTEVTGLRVAPSRSALPAHPTMVAINLGDGPQIRSLSPDGGPQTVSLHPRVTGTVTVSLLDWEDVIDRNALGFDQLKPPGLAELVVLGAGGRPIAPADAAHNRAREVRIGCDHGPVIAVAGRFVHMSVRTTVGALLDDEPIQAQPCEPEPIALPPGQQELLISPGTQFVVDGAQLTPPAAGELPGAAAVPWETGAWSATRREVRAPRHKPPGAGHPGKHQSGLGGPHRRRSPADTRRGQRMAAGLGGTRRRPGHHHTELCRQLAVPRRPGDRVVLAARIGSARPVAGAPTRSGRPTGAAMDNRVGGRGRGPGGRCADCRAPRNGAGGSRPRCLLRLAPTGAPA</sequence>
<feature type="region of interest" description="Disordered" evidence="1">
    <location>
        <begin position="427"/>
        <end position="487"/>
    </location>
</feature>
<proteinExistence type="predicted"/>
<dbReference type="InterPro" id="IPR056997">
    <property type="entry name" value="CBM_AftD"/>
</dbReference>
<evidence type="ECO:0000313" key="3">
    <source>
        <dbReference type="EMBL" id="EUA91624.1"/>
    </source>
</evidence>
<evidence type="ECO:0000259" key="2">
    <source>
        <dbReference type="Pfam" id="PF24607"/>
    </source>
</evidence>
<accession>A0ABP3AL09</accession>
<feature type="domain" description="Arabinofuranosyltransferase D third carbohydrate binding module" evidence="2">
    <location>
        <begin position="177"/>
        <end position="326"/>
    </location>
</feature>
<reference evidence="3 4" key="1">
    <citation type="submission" date="2014-01" db="EMBL/GenBank/DDBJ databases">
        <authorList>
            <person name="Dobos K."/>
            <person name="Lenaerts A."/>
            <person name="Ordway D."/>
            <person name="DeGroote M.A."/>
            <person name="Parker T."/>
            <person name="Sizemore C."/>
            <person name="Tallon L.J."/>
            <person name="Sadzewicz L.K."/>
            <person name="Sengamalay N."/>
            <person name="Fraser C.M."/>
            <person name="Hine E."/>
            <person name="Shefchek K.A."/>
            <person name="Das S.P."/>
            <person name="Tettelin H."/>
        </authorList>
    </citation>
    <scope>NUCLEOTIDE SEQUENCE [LARGE SCALE GENOMIC DNA]</scope>
    <source>
        <strain evidence="3 4">Harvey</strain>
    </source>
</reference>
<dbReference type="Pfam" id="PF24607">
    <property type="entry name" value="CBM_AftD"/>
    <property type="match status" value="1"/>
</dbReference>
<evidence type="ECO:0000256" key="1">
    <source>
        <dbReference type="SAM" id="MobiDB-lite"/>
    </source>
</evidence>
<dbReference type="InterPro" id="IPR008979">
    <property type="entry name" value="Galactose-bd-like_sf"/>
</dbReference>
<dbReference type="SUPFAM" id="SSF49785">
    <property type="entry name" value="Galactose-binding domain-like"/>
    <property type="match status" value="1"/>
</dbReference>
<organism evidence="3 4">
    <name type="scientific">Mycobacterium ulcerans str. Harvey</name>
    <dbReference type="NCBI Taxonomy" id="1299332"/>
    <lineage>
        <taxon>Bacteria</taxon>
        <taxon>Bacillati</taxon>
        <taxon>Actinomycetota</taxon>
        <taxon>Actinomycetes</taxon>
        <taxon>Mycobacteriales</taxon>
        <taxon>Mycobacteriaceae</taxon>
        <taxon>Mycobacterium</taxon>
        <taxon>Mycobacterium ulcerans group</taxon>
    </lineage>
</organism>
<evidence type="ECO:0000313" key="4">
    <source>
        <dbReference type="Proteomes" id="UP000020681"/>
    </source>
</evidence>
<name>A0ABP3AL09_MYCUL</name>
<protein>
    <submittedName>
        <fullName evidence="3">Integral membrane protein</fullName>
    </submittedName>
</protein>
<gene>
    <name evidence="3" type="ORF">I551_1892</name>
</gene>
<dbReference type="EMBL" id="JAOL01000087">
    <property type="protein sequence ID" value="EUA91624.1"/>
    <property type="molecule type" value="Genomic_DNA"/>
</dbReference>
<comment type="caution">
    <text evidence="3">The sequence shown here is derived from an EMBL/GenBank/DDBJ whole genome shotgun (WGS) entry which is preliminary data.</text>
</comment>
<feature type="region of interest" description="Disordered" evidence="1">
    <location>
        <begin position="513"/>
        <end position="559"/>
    </location>
</feature>
<dbReference type="Proteomes" id="UP000020681">
    <property type="component" value="Unassembled WGS sequence"/>
</dbReference>